<dbReference type="FunFam" id="2.120.10.80:FF:000009">
    <property type="entry name" value="Kelch domain-containing protein 10"/>
    <property type="match status" value="1"/>
</dbReference>
<keyword evidence="5" id="KW-0472">Membrane</keyword>
<evidence type="ECO:0000313" key="6">
    <source>
        <dbReference type="EMBL" id="KAI5607926.1"/>
    </source>
</evidence>
<dbReference type="EMBL" id="MU587540">
    <property type="protein sequence ID" value="KAI5607926.1"/>
    <property type="molecule type" value="Genomic_DNA"/>
</dbReference>
<evidence type="ECO:0000256" key="3">
    <source>
        <dbReference type="ARBA" id="ARBA00038487"/>
    </source>
</evidence>
<evidence type="ECO:0000256" key="4">
    <source>
        <dbReference type="ARBA" id="ARBA00041041"/>
    </source>
</evidence>
<dbReference type="PANTHER" id="PTHR46428:SF1">
    <property type="entry name" value="KELCH DOMAIN-CONTAINING PROTEIN 10"/>
    <property type="match status" value="1"/>
</dbReference>
<accession>A0AAD5A1C1</accession>
<gene>
    <name evidence="6" type="ORF">C0J50_9730</name>
</gene>
<comment type="caution">
    <text evidence="6">The sequence shown here is derived from an EMBL/GenBank/DDBJ whole genome shotgun (WGS) entry which is preliminary data.</text>
</comment>
<dbReference type="InterPro" id="IPR052125">
    <property type="entry name" value="KLHDC10"/>
</dbReference>
<reference evidence="6" key="1">
    <citation type="submission" date="2018-07" db="EMBL/GenBank/DDBJ databases">
        <title>Comparative genomics of catfishes provides insights into carnivory and benthic adaptation.</title>
        <authorList>
            <person name="Zhang Y."/>
            <person name="Wang D."/>
            <person name="Peng Z."/>
            <person name="Zheng S."/>
            <person name="Shao F."/>
            <person name="Tao W."/>
        </authorList>
    </citation>
    <scope>NUCLEOTIDE SEQUENCE</scope>
    <source>
        <strain evidence="6">Chongqing</strain>
    </source>
</reference>
<evidence type="ECO:0000256" key="5">
    <source>
        <dbReference type="SAM" id="Phobius"/>
    </source>
</evidence>
<dbReference type="AlphaFoldDB" id="A0AAD5A1C1"/>
<dbReference type="PANTHER" id="PTHR46428">
    <property type="entry name" value="KELCH DOMAIN-CONTAINING PROTEIN 10"/>
    <property type="match status" value="1"/>
</dbReference>
<dbReference type="GO" id="GO:0032874">
    <property type="term" value="P:positive regulation of stress-activated MAPK cascade"/>
    <property type="evidence" value="ECO:0007669"/>
    <property type="project" value="TreeGrafter"/>
</dbReference>
<keyword evidence="1" id="KW-0880">Kelch repeat</keyword>
<feature type="transmembrane region" description="Helical" evidence="5">
    <location>
        <begin position="182"/>
        <end position="205"/>
    </location>
</feature>
<organism evidence="6 7">
    <name type="scientific">Silurus asotus</name>
    <name type="common">Amur catfish</name>
    <name type="synonym">Parasilurus asotus</name>
    <dbReference type="NCBI Taxonomy" id="30991"/>
    <lineage>
        <taxon>Eukaryota</taxon>
        <taxon>Metazoa</taxon>
        <taxon>Chordata</taxon>
        <taxon>Craniata</taxon>
        <taxon>Vertebrata</taxon>
        <taxon>Euteleostomi</taxon>
        <taxon>Actinopterygii</taxon>
        <taxon>Neopterygii</taxon>
        <taxon>Teleostei</taxon>
        <taxon>Ostariophysi</taxon>
        <taxon>Siluriformes</taxon>
        <taxon>Siluridae</taxon>
        <taxon>Silurus</taxon>
    </lineage>
</organism>
<dbReference type="InterPro" id="IPR006652">
    <property type="entry name" value="Kelch_1"/>
</dbReference>
<keyword evidence="2" id="KW-0677">Repeat</keyword>
<dbReference type="InterPro" id="IPR015915">
    <property type="entry name" value="Kelch-typ_b-propeller"/>
</dbReference>
<evidence type="ECO:0000256" key="1">
    <source>
        <dbReference type="ARBA" id="ARBA00022441"/>
    </source>
</evidence>
<dbReference type="Proteomes" id="UP001205998">
    <property type="component" value="Unassembled WGS sequence"/>
</dbReference>
<keyword evidence="5" id="KW-1133">Transmembrane helix</keyword>
<dbReference type="Gene3D" id="2.120.10.80">
    <property type="entry name" value="Kelch-type beta propeller"/>
    <property type="match status" value="2"/>
</dbReference>
<evidence type="ECO:0000256" key="2">
    <source>
        <dbReference type="ARBA" id="ARBA00022737"/>
    </source>
</evidence>
<keyword evidence="5" id="KW-0812">Transmembrane</keyword>
<evidence type="ECO:0000313" key="7">
    <source>
        <dbReference type="Proteomes" id="UP001205998"/>
    </source>
</evidence>
<keyword evidence="7" id="KW-1185">Reference proteome</keyword>
<sequence>MSAAEDAQSPEQLNRFEKLLGSPPLRAAGSKKKVRWLQARRILAQPCSSLRIPNRFLREGHRAPPARSGHRCVADNTNLYVFGGYNPDFDESGGSENEDYPLFRELWRYHFATGTWQQIRTEGYMPTELASMSAVLHGNNLLVFGGTGIPFGENNGNDVHVCNVKYKRWSLLNCRGKKPNRIYGQAMAIISGFLYVFGGTTGYIYSTDLHRLDLTTREWIHLKPNNPPDDLPEERYRHEIAHDGQRIYILGGGTSWTSYPLDKIHAYNLETNSWEEITTKPHERIGYPAPRRCHSCVQIKTDVFICGGYNGELILNDLWKINLQTFRWTKLPAVMPEPATISTGNLLANDTFGGRWYLRPRPIRYKIQAGCMYIHGGVVNIHENKRTGSLFKIWLVVPSLLELCWEKLLKSFPQLAHLSTMQLLNLGLTQELIERLK</sequence>
<name>A0AAD5A1C1_SILAS</name>
<dbReference type="Pfam" id="PF01344">
    <property type="entry name" value="Kelch_1"/>
    <property type="match status" value="1"/>
</dbReference>
<dbReference type="SUPFAM" id="SSF117281">
    <property type="entry name" value="Kelch motif"/>
    <property type="match status" value="2"/>
</dbReference>
<dbReference type="Pfam" id="PF24681">
    <property type="entry name" value="Kelch_KLHDC2_KLHL20_DRC7"/>
    <property type="match status" value="1"/>
</dbReference>
<proteinExistence type="inferred from homology"/>
<comment type="similarity">
    <text evidence="3">Belongs to the KLHDC10 family.</text>
</comment>
<protein>
    <recommendedName>
        <fullName evidence="4">Kelch domain-containing protein 10</fullName>
    </recommendedName>
</protein>